<gene>
    <name evidence="2" type="ORF">C7B64_02730</name>
</gene>
<dbReference type="Proteomes" id="UP000238762">
    <property type="component" value="Unassembled WGS sequence"/>
</dbReference>
<dbReference type="InterPro" id="IPR038721">
    <property type="entry name" value="IS701-like_DDE_dom"/>
</dbReference>
<protein>
    <submittedName>
        <fullName evidence="2">IS701 family transposase</fullName>
    </submittedName>
</protein>
<dbReference type="InterPro" id="IPR039365">
    <property type="entry name" value="IS701-like"/>
</dbReference>
<feature type="domain" description="Transposase IS701-like DDE" evidence="1">
    <location>
        <begin position="32"/>
        <end position="214"/>
    </location>
</feature>
<organism evidence="2 3">
    <name type="scientific">Merismopedia glauca CCAP 1448/3</name>
    <dbReference type="NCBI Taxonomy" id="1296344"/>
    <lineage>
        <taxon>Bacteria</taxon>
        <taxon>Bacillati</taxon>
        <taxon>Cyanobacteriota</taxon>
        <taxon>Cyanophyceae</taxon>
        <taxon>Synechococcales</taxon>
        <taxon>Merismopediaceae</taxon>
        <taxon>Merismopedia</taxon>
    </lineage>
</organism>
<dbReference type="RefSeq" id="WP_106287124.1">
    <property type="nucleotide sequence ID" value="NZ_CAWNTC010000163.1"/>
</dbReference>
<reference evidence="2 3" key="2">
    <citation type="submission" date="2018-03" db="EMBL/GenBank/DDBJ databases">
        <title>The ancient ancestry and fast evolution of plastids.</title>
        <authorList>
            <person name="Moore K.R."/>
            <person name="Magnabosco C."/>
            <person name="Momper L."/>
            <person name="Gold D.A."/>
            <person name="Bosak T."/>
            <person name="Fournier G.P."/>
        </authorList>
    </citation>
    <scope>NUCLEOTIDE SEQUENCE [LARGE SCALE GENOMIC DNA]</scope>
    <source>
        <strain evidence="2 3">CCAP 1448/3</strain>
    </source>
</reference>
<reference evidence="2 3" key="1">
    <citation type="submission" date="2018-02" db="EMBL/GenBank/DDBJ databases">
        <authorList>
            <person name="Cohen D.B."/>
            <person name="Kent A.D."/>
        </authorList>
    </citation>
    <scope>NUCLEOTIDE SEQUENCE [LARGE SCALE GENOMIC DNA]</scope>
    <source>
        <strain evidence="2 3">CCAP 1448/3</strain>
    </source>
</reference>
<keyword evidence="3" id="KW-1185">Reference proteome</keyword>
<proteinExistence type="predicted"/>
<evidence type="ECO:0000259" key="1">
    <source>
        <dbReference type="Pfam" id="PF13546"/>
    </source>
</evidence>
<accession>A0A2T1C929</accession>
<sequence length="408" mass="47197">MILPRIPTRTVSFVDDYCQEYQKIFPEVRSYENFKFLHIGLISELTRKSLPEIAKYVGLKDSQSLNNFIKNSPWDVNLLREQRLSLLKKHLGNRRFILVINEIGDKKKGKTTDYVAKQYIGQFGKTENGIVTINAYGILDGMTFPLIFKVFKPKNTLLEGDDYQSKHDLALGIIKKLLQRGFQFDTVIADSVYGRNKDFLQVLNRLSLNFIVPLKISPISTIETTYRGFYHENSQSILTSQSNFFNNRGMSQAQLNGIFDHKHSDALIEYTDDYISAVTNIPESMSQKLAHLLILLAWTEYKLKEVIKELGWTDFRITNYQSIERWWEIVLSAYSMVSLQSDVFQKKWQMDLFVPPETQLMAELASQNRSGDEETIWQERLHKLVKSISLNEGQKSAHWAIAAASRNN</sequence>
<dbReference type="AlphaFoldDB" id="A0A2T1C929"/>
<dbReference type="PANTHER" id="PTHR33627:SF1">
    <property type="entry name" value="TRANSPOSASE"/>
    <property type="match status" value="1"/>
</dbReference>
<dbReference type="Pfam" id="PF13546">
    <property type="entry name" value="DDE_5"/>
    <property type="match status" value="1"/>
</dbReference>
<comment type="caution">
    <text evidence="2">The sequence shown here is derived from an EMBL/GenBank/DDBJ whole genome shotgun (WGS) entry which is preliminary data.</text>
</comment>
<evidence type="ECO:0000313" key="2">
    <source>
        <dbReference type="EMBL" id="PSB04751.1"/>
    </source>
</evidence>
<evidence type="ECO:0000313" key="3">
    <source>
        <dbReference type="Proteomes" id="UP000238762"/>
    </source>
</evidence>
<name>A0A2T1C929_9CYAN</name>
<dbReference type="EMBL" id="PVWJ01000008">
    <property type="protein sequence ID" value="PSB04751.1"/>
    <property type="molecule type" value="Genomic_DNA"/>
</dbReference>
<dbReference type="PANTHER" id="PTHR33627">
    <property type="entry name" value="TRANSPOSASE"/>
    <property type="match status" value="1"/>
</dbReference>
<dbReference type="OrthoDB" id="517776at2"/>